<evidence type="ECO:0000256" key="9">
    <source>
        <dbReference type="SAM" id="MobiDB-lite"/>
    </source>
</evidence>
<keyword evidence="6" id="KW-0804">Transcription</keyword>
<dbReference type="InterPro" id="IPR036236">
    <property type="entry name" value="Znf_C2H2_sf"/>
</dbReference>
<dbReference type="Proteomes" id="UP000030645">
    <property type="component" value="Unassembled WGS sequence"/>
</dbReference>
<evidence type="ECO:0000259" key="10">
    <source>
        <dbReference type="PROSITE" id="PS50157"/>
    </source>
</evidence>
<gene>
    <name evidence="11" type="ORF">L484_009773</name>
</gene>
<dbReference type="Pfam" id="PF13912">
    <property type="entry name" value="zf-C2H2_6"/>
    <property type="match status" value="1"/>
</dbReference>
<evidence type="ECO:0000256" key="4">
    <source>
        <dbReference type="ARBA" id="ARBA00022833"/>
    </source>
</evidence>
<dbReference type="InterPro" id="IPR013087">
    <property type="entry name" value="Znf_C2H2_type"/>
</dbReference>
<feature type="compositionally biased region" description="Basic and acidic residues" evidence="9">
    <location>
        <begin position="1"/>
        <end position="18"/>
    </location>
</feature>
<dbReference type="OrthoDB" id="780709at2759"/>
<dbReference type="GO" id="GO:0005634">
    <property type="term" value="C:nucleus"/>
    <property type="evidence" value="ECO:0007669"/>
    <property type="project" value="UniProtKB-SubCell"/>
</dbReference>
<dbReference type="STRING" id="981085.W9SHA1"/>
<keyword evidence="5" id="KW-0805">Transcription regulation</keyword>
<feature type="region of interest" description="Disordered" evidence="9">
    <location>
        <begin position="124"/>
        <end position="145"/>
    </location>
</feature>
<feature type="region of interest" description="Disordered" evidence="9">
    <location>
        <begin position="1"/>
        <end position="20"/>
    </location>
</feature>
<keyword evidence="3 8" id="KW-0863">Zinc-finger</keyword>
<evidence type="ECO:0000256" key="1">
    <source>
        <dbReference type="ARBA" id="ARBA00004123"/>
    </source>
</evidence>
<dbReference type="eggNOG" id="ENOG502S8N0">
    <property type="taxonomic scope" value="Eukaryota"/>
</dbReference>
<feature type="compositionally biased region" description="Polar residues" evidence="9">
    <location>
        <begin position="124"/>
        <end position="135"/>
    </location>
</feature>
<dbReference type="PROSITE" id="PS50157">
    <property type="entry name" value="ZINC_FINGER_C2H2_2"/>
    <property type="match status" value="1"/>
</dbReference>
<dbReference type="EMBL" id="KE346273">
    <property type="protein sequence ID" value="EXC31923.1"/>
    <property type="molecule type" value="Genomic_DNA"/>
</dbReference>
<comment type="subcellular location">
    <subcellularLocation>
        <location evidence="1">Nucleus</location>
    </subcellularLocation>
</comment>
<dbReference type="KEGG" id="mnt:21393091"/>
<evidence type="ECO:0000256" key="6">
    <source>
        <dbReference type="ARBA" id="ARBA00023163"/>
    </source>
</evidence>
<keyword evidence="12" id="KW-1185">Reference proteome</keyword>
<evidence type="ECO:0000313" key="12">
    <source>
        <dbReference type="Proteomes" id="UP000030645"/>
    </source>
</evidence>
<evidence type="ECO:0000256" key="8">
    <source>
        <dbReference type="PROSITE-ProRule" id="PRU00042"/>
    </source>
</evidence>
<dbReference type="Gene3D" id="3.30.160.60">
    <property type="entry name" value="Classic Zinc Finger"/>
    <property type="match status" value="1"/>
</dbReference>
<keyword evidence="7" id="KW-0539">Nucleus</keyword>
<organism evidence="11 12">
    <name type="scientific">Morus notabilis</name>
    <dbReference type="NCBI Taxonomy" id="981085"/>
    <lineage>
        <taxon>Eukaryota</taxon>
        <taxon>Viridiplantae</taxon>
        <taxon>Streptophyta</taxon>
        <taxon>Embryophyta</taxon>
        <taxon>Tracheophyta</taxon>
        <taxon>Spermatophyta</taxon>
        <taxon>Magnoliopsida</taxon>
        <taxon>eudicotyledons</taxon>
        <taxon>Gunneridae</taxon>
        <taxon>Pentapetalae</taxon>
        <taxon>rosids</taxon>
        <taxon>fabids</taxon>
        <taxon>Rosales</taxon>
        <taxon>Moraceae</taxon>
        <taxon>Moreae</taxon>
        <taxon>Morus</taxon>
    </lineage>
</organism>
<keyword evidence="4" id="KW-0862">Zinc</keyword>
<proteinExistence type="predicted"/>
<evidence type="ECO:0000256" key="5">
    <source>
        <dbReference type="ARBA" id="ARBA00023015"/>
    </source>
</evidence>
<dbReference type="PANTHER" id="PTHR45801">
    <property type="entry name" value="OS07G0101800 PROTEIN"/>
    <property type="match status" value="1"/>
</dbReference>
<dbReference type="PROSITE" id="PS00028">
    <property type="entry name" value="ZINC_FINGER_C2H2_1"/>
    <property type="match status" value="1"/>
</dbReference>
<evidence type="ECO:0000256" key="3">
    <source>
        <dbReference type="ARBA" id="ARBA00022771"/>
    </source>
</evidence>
<keyword evidence="2" id="KW-0479">Metal-binding</keyword>
<accession>W9SHA1</accession>
<dbReference type="GO" id="GO:0008270">
    <property type="term" value="F:zinc ion binding"/>
    <property type="evidence" value="ECO:0007669"/>
    <property type="project" value="UniProtKB-KW"/>
</dbReference>
<dbReference type="SUPFAM" id="SSF57667">
    <property type="entry name" value="beta-beta-alpha zinc fingers"/>
    <property type="match status" value="1"/>
</dbReference>
<dbReference type="InterPro" id="IPR052426">
    <property type="entry name" value="Plant_dev_regulator"/>
</dbReference>
<evidence type="ECO:0000256" key="7">
    <source>
        <dbReference type="ARBA" id="ARBA00023242"/>
    </source>
</evidence>
<evidence type="ECO:0000256" key="2">
    <source>
        <dbReference type="ARBA" id="ARBA00022723"/>
    </source>
</evidence>
<feature type="domain" description="C2H2-type" evidence="10">
    <location>
        <begin position="28"/>
        <end position="55"/>
    </location>
</feature>
<dbReference type="PANTHER" id="PTHR45801:SF117">
    <property type="entry name" value="OS07G0417400 PROTEIN"/>
    <property type="match status" value="1"/>
</dbReference>
<reference evidence="12" key="1">
    <citation type="submission" date="2013-01" db="EMBL/GenBank/DDBJ databases">
        <title>Draft Genome Sequence of a Mulberry Tree, Morus notabilis C.K. Schneid.</title>
        <authorList>
            <person name="He N."/>
            <person name="Zhao S."/>
        </authorList>
    </citation>
    <scope>NUCLEOTIDE SEQUENCE</scope>
</reference>
<evidence type="ECO:0000313" key="11">
    <source>
        <dbReference type="EMBL" id="EXC31923.1"/>
    </source>
</evidence>
<dbReference type="AlphaFoldDB" id="W9SHA1"/>
<name>W9SHA1_9ROSA</name>
<sequence>MAESDTKSCSDETDRSDQNDDLGSGRCYECAFCKRGFTTAQALGGHMNIHRKDRVKPIRPNYTADDHHHNHNPVISSKLVDDNYASFRSFFAIQSYPPVHFARAPDHQVHLDYHHTYTALGNTTVPKPSQDQYNSQDHDPNYYDPLRGNWRGSTLSLGIGMEQEDDHDHHEYHHDKEKISGGLHREDHVEVDLELRLGYDP</sequence>
<protein>
    <submittedName>
        <fullName evidence="11">Transcriptional regulator TAC1</fullName>
    </submittedName>
</protein>